<sequence>MDLEIKTSRSGGWLPSQLVVLADDQRIELKYFSNKVCVLPSMHF</sequence>
<evidence type="ECO:0000313" key="1">
    <source>
        <dbReference type="EMBL" id="SBW84726.1"/>
    </source>
</evidence>
<dbReference type="EMBL" id="LT599584">
    <property type="protein sequence ID" value="SBW84726.1"/>
    <property type="molecule type" value="Genomic_DNA"/>
</dbReference>
<protein>
    <submittedName>
        <fullName evidence="1">Uncharacterized protein</fullName>
    </submittedName>
</protein>
<evidence type="ECO:0000313" key="2">
    <source>
        <dbReference type="Proteomes" id="UP000245431"/>
    </source>
</evidence>
<dbReference type="Proteomes" id="UP000245431">
    <property type="component" value="Chromosome PVE_r2"/>
</dbReference>
<name>A0A1D3K8S7_PSEVE</name>
<organism evidence="1 2">
    <name type="scientific">Pseudomonas veronii 1YdBTEX2</name>
    <dbReference type="NCBI Taxonomy" id="1295141"/>
    <lineage>
        <taxon>Bacteria</taxon>
        <taxon>Pseudomonadati</taxon>
        <taxon>Pseudomonadota</taxon>
        <taxon>Gammaproteobacteria</taxon>
        <taxon>Pseudomonadales</taxon>
        <taxon>Pseudomonadaceae</taxon>
        <taxon>Pseudomonas</taxon>
    </lineage>
</organism>
<gene>
    <name evidence="1" type="ORF">PVE_R2G0700</name>
</gene>
<dbReference type="RefSeq" id="WP_017849293.1">
    <property type="nucleotide sequence ID" value="NZ_AOUH01000042.1"/>
</dbReference>
<proteinExistence type="predicted"/>
<dbReference type="AlphaFoldDB" id="A0A1D3K8S7"/>
<reference evidence="2" key="1">
    <citation type="submission" date="2016-07" db="EMBL/GenBank/DDBJ databases">
        <authorList>
            <person name="Florea S."/>
            <person name="Webb J.S."/>
            <person name="Jaromczyk J."/>
            <person name="Schardl C.L."/>
        </authorList>
    </citation>
    <scope>NUCLEOTIDE SEQUENCE [LARGE SCALE GENOMIC DNA]</scope>
    <source>
        <strain evidence="2">1YdBTEX2</strain>
    </source>
</reference>
<accession>A0A1D3K8S7</accession>